<accession>A0ABT8RGG2</accession>
<dbReference type="RefSeq" id="WP_302040693.1">
    <property type="nucleotide sequence ID" value="NZ_JAUKPO010000023.1"/>
</dbReference>
<comment type="caution">
    <text evidence="2">The sequence shown here is derived from an EMBL/GenBank/DDBJ whole genome shotgun (WGS) entry which is preliminary data.</text>
</comment>
<feature type="domain" description="UspA" evidence="1">
    <location>
        <begin position="1"/>
        <end position="40"/>
    </location>
</feature>
<dbReference type="Pfam" id="PF00582">
    <property type="entry name" value="Usp"/>
    <property type="match status" value="1"/>
</dbReference>
<dbReference type="Proteomes" id="UP001168528">
    <property type="component" value="Unassembled WGS sequence"/>
</dbReference>
<evidence type="ECO:0000313" key="2">
    <source>
        <dbReference type="EMBL" id="MDO1449890.1"/>
    </source>
</evidence>
<evidence type="ECO:0000313" key="3">
    <source>
        <dbReference type="Proteomes" id="UP001168528"/>
    </source>
</evidence>
<name>A0ABT8RGG2_9BACT</name>
<evidence type="ECO:0000259" key="1">
    <source>
        <dbReference type="Pfam" id="PF00582"/>
    </source>
</evidence>
<proteinExistence type="predicted"/>
<sequence length="47" mass="5002">MKTIVVPTDFSKAADFALQVAVAMAQKTSAQIVLEHIIQTGSCPNIN</sequence>
<protein>
    <submittedName>
        <fullName evidence="2">Universal stress protein</fullName>
    </submittedName>
</protein>
<dbReference type="InterPro" id="IPR006016">
    <property type="entry name" value="UspA"/>
</dbReference>
<dbReference type="EMBL" id="JAUKPO010000023">
    <property type="protein sequence ID" value="MDO1449890.1"/>
    <property type="molecule type" value="Genomic_DNA"/>
</dbReference>
<dbReference type="Gene3D" id="3.40.50.620">
    <property type="entry name" value="HUPs"/>
    <property type="match status" value="1"/>
</dbReference>
<keyword evidence="3" id="KW-1185">Reference proteome</keyword>
<gene>
    <name evidence="2" type="ORF">Q0590_26660</name>
</gene>
<dbReference type="SUPFAM" id="SSF52402">
    <property type="entry name" value="Adenine nucleotide alpha hydrolases-like"/>
    <property type="match status" value="1"/>
</dbReference>
<organism evidence="2 3">
    <name type="scientific">Rhodocytophaga aerolata</name>
    <dbReference type="NCBI Taxonomy" id="455078"/>
    <lineage>
        <taxon>Bacteria</taxon>
        <taxon>Pseudomonadati</taxon>
        <taxon>Bacteroidota</taxon>
        <taxon>Cytophagia</taxon>
        <taxon>Cytophagales</taxon>
        <taxon>Rhodocytophagaceae</taxon>
        <taxon>Rhodocytophaga</taxon>
    </lineage>
</organism>
<dbReference type="InterPro" id="IPR014729">
    <property type="entry name" value="Rossmann-like_a/b/a_fold"/>
</dbReference>
<reference evidence="2" key="1">
    <citation type="submission" date="2023-07" db="EMBL/GenBank/DDBJ databases">
        <title>The genome sequence of Rhodocytophaga aerolata KACC 12507.</title>
        <authorList>
            <person name="Zhang X."/>
        </authorList>
    </citation>
    <scope>NUCLEOTIDE SEQUENCE</scope>
    <source>
        <strain evidence="2">KACC 12507</strain>
    </source>
</reference>